<gene>
    <name evidence="1" type="ORF">FB45DRAFT_882788</name>
</gene>
<keyword evidence="2" id="KW-1185">Reference proteome</keyword>
<dbReference type="EMBL" id="JARKIF010000194">
    <property type="protein sequence ID" value="KAJ7602892.1"/>
    <property type="molecule type" value="Genomic_DNA"/>
</dbReference>
<evidence type="ECO:0000313" key="2">
    <source>
        <dbReference type="Proteomes" id="UP001221142"/>
    </source>
</evidence>
<comment type="caution">
    <text evidence="1">The sequence shown here is derived from an EMBL/GenBank/DDBJ whole genome shotgun (WGS) entry which is preliminary data.</text>
</comment>
<protein>
    <submittedName>
        <fullName evidence="1">Uncharacterized protein</fullName>
    </submittedName>
</protein>
<dbReference type="Proteomes" id="UP001221142">
    <property type="component" value="Unassembled WGS sequence"/>
</dbReference>
<sequence length="282" mass="31985">MKLIEIRIQFSPEFHKRFQISPSNASLESNEPLIPTQALLDTRALASGFVPIYMPLLPPGFAAFEFKLLVRLMNNGVHRANTLRPQEYSSEKSNLDHISPVEFSSKKSTRHYWTQVQTGCTFGRSALEISRSKFQGDTHQKFFRPCATTSGVENKNPQSSCDSNDLLHVESSIRRARGFLNQYSTYSLGKWNAHCGLTSMATAHSGGHVPHGKISMVRFHLIKQANFFCVEARARIERIPVFNDPKQGRDSTNTDRFLVNNSTRNKLRIAKGPNAYSERYVY</sequence>
<accession>A0AAD7F7L0</accession>
<dbReference type="AlphaFoldDB" id="A0AAD7F7L0"/>
<name>A0AAD7F7L0_9AGAR</name>
<organism evidence="1 2">
    <name type="scientific">Roridomyces roridus</name>
    <dbReference type="NCBI Taxonomy" id="1738132"/>
    <lineage>
        <taxon>Eukaryota</taxon>
        <taxon>Fungi</taxon>
        <taxon>Dikarya</taxon>
        <taxon>Basidiomycota</taxon>
        <taxon>Agaricomycotina</taxon>
        <taxon>Agaricomycetes</taxon>
        <taxon>Agaricomycetidae</taxon>
        <taxon>Agaricales</taxon>
        <taxon>Marasmiineae</taxon>
        <taxon>Mycenaceae</taxon>
        <taxon>Roridomyces</taxon>
    </lineage>
</organism>
<evidence type="ECO:0000313" key="1">
    <source>
        <dbReference type="EMBL" id="KAJ7602892.1"/>
    </source>
</evidence>
<proteinExistence type="predicted"/>
<reference evidence="1" key="1">
    <citation type="submission" date="2023-03" db="EMBL/GenBank/DDBJ databases">
        <title>Massive genome expansion in bonnet fungi (Mycena s.s.) driven by repeated elements and novel gene families across ecological guilds.</title>
        <authorList>
            <consortium name="Lawrence Berkeley National Laboratory"/>
            <person name="Harder C.B."/>
            <person name="Miyauchi S."/>
            <person name="Viragh M."/>
            <person name="Kuo A."/>
            <person name="Thoen E."/>
            <person name="Andreopoulos B."/>
            <person name="Lu D."/>
            <person name="Skrede I."/>
            <person name="Drula E."/>
            <person name="Henrissat B."/>
            <person name="Morin E."/>
            <person name="Kohler A."/>
            <person name="Barry K."/>
            <person name="LaButti K."/>
            <person name="Morin E."/>
            <person name="Salamov A."/>
            <person name="Lipzen A."/>
            <person name="Mereny Z."/>
            <person name="Hegedus B."/>
            <person name="Baldrian P."/>
            <person name="Stursova M."/>
            <person name="Weitz H."/>
            <person name="Taylor A."/>
            <person name="Grigoriev I.V."/>
            <person name="Nagy L.G."/>
            <person name="Martin F."/>
            <person name="Kauserud H."/>
        </authorList>
    </citation>
    <scope>NUCLEOTIDE SEQUENCE</scope>
    <source>
        <strain evidence="1">9284</strain>
    </source>
</reference>